<proteinExistence type="predicted"/>
<evidence type="ECO:0000313" key="4">
    <source>
        <dbReference type="Proteomes" id="UP000593567"/>
    </source>
</evidence>
<comment type="caution">
    <text evidence="3">The sequence shown here is derived from an EMBL/GenBank/DDBJ whole genome shotgun (WGS) entry which is preliminary data.</text>
</comment>
<feature type="region of interest" description="Disordered" evidence="1">
    <location>
        <begin position="1"/>
        <end position="56"/>
    </location>
</feature>
<keyword evidence="2" id="KW-0472">Membrane</keyword>
<sequence>METDKVLPGTYKTLPVDPSPDPEIHAVSKNEPGDYADSGANKSENDGSTSSGDDSFESLSYEEAMSKYGSGRYQVIIFILLSLVTFSCVFNNNGYIFIGATQEHRCKVPDSSNWTDFNNKTAFYSILQTCVHTTSGPDMEMSRRKYHRSNDRRGYKVLQLGVR</sequence>
<evidence type="ECO:0000256" key="2">
    <source>
        <dbReference type="SAM" id="Phobius"/>
    </source>
</evidence>
<reference evidence="3" key="1">
    <citation type="submission" date="2020-06" db="EMBL/GenBank/DDBJ databases">
        <title>Draft genome of Bugula neritina, a colonial animal packing powerful symbionts and potential medicines.</title>
        <authorList>
            <person name="Rayko M."/>
        </authorList>
    </citation>
    <scope>NUCLEOTIDE SEQUENCE [LARGE SCALE GENOMIC DNA]</scope>
    <source>
        <strain evidence="3">Kwan_BN1</strain>
    </source>
</reference>
<evidence type="ECO:0000256" key="1">
    <source>
        <dbReference type="SAM" id="MobiDB-lite"/>
    </source>
</evidence>
<feature type="transmembrane region" description="Helical" evidence="2">
    <location>
        <begin position="75"/>
        <end position="98"/>
    </location>
</feature>
<evidence type="ECO:0000313" key="3">
    <source>
        <dbReference type="EMBL" id="KAF6037801.1"/>
    </source>
</evidence>
<dbReference type="AlphaFoldDB" id="A0A7J7KIP5"/>
<name>A0A7J7KIP5_BUGNE</name>
<accession>A0A7J7KIP5</accession>
<keyword evidence="2" id="KW-1133">Transmembrane helix</keyword>
<feature type="compositionally biased region" description="Basic and acidic residues" evidence="1">
    <location>
        <begin position="22"/>
        <end position="32"/>
    </location>
</feature>
<keyword evidence="2" id="KW-0812">Transmembrane</keyword>
<dbReference type="EMBL" id="VXIV02000516">
    <property type="protein sequence ID" value="KAF6037801.1"/>
    <property type="molecule type" value="Genomic_DNA"/>
</dbReference>
<keyword evidence="4" id="KW-1185">Reference proteome</keyword>
<feature type="compositionally biased region" description="Polar residues" evidence="1">
    <location>
        <begin position="40"/>
        <end position="53"/>
    </location>
</feature>
<gene>
    <name evidence="3" type="ORF">EB796_003901</name>
</gene>
<organism evidence="3 4">
    <name type="scientific">Bugula neritina</name>
    <name type="common">Brown bryozoan</name>
    <name type="synonym">Sertularia neritina</name>
    <dbReference type="NCBI Taxonomy" id="10212"/>
    <lineage>
        <taxon>Eukaryota</taxon>
        <taxon>Metazoa</taxon>
        <taxon>Spiralia</taxon>
        <taxon>Lophotrochozoa</taxon>
        <taxon>Bryozoa</taxon>
        <taxon>Gymnolaemata</taxon>
        <taxon>Cheilostomatida</taxon>
        <taxon>Flustrina</taxon>
        <taxon>Buguloidea</taxon>
        <taxon>Bugulidae</taxon>
        <taxon>Bugula</taxon>
    </lineage>
</organism>
<protein>
    <submittedName>
        <fullName evidence="3">Uncharacterized protein</fullName>
    </submittedName>
</protein>
<dbReference type="OrthoDB" id="2544694at2759"/>
<dbReference type="Proteomes" id="UP000593567">
    <property type="component" value="Unassembled WGS sequence"/>
</dbReference>